<reference evidence="3" key="1">
    <citation type="submission" date="2022-06" db="EMBL/GenBank/DDBJ databases">
        <title>Vallitalea longa sp. nov., an anaerobic bacterium isolated from marine sediment.</title>
        <authorList>
            <person name="Hirano S."/>
            <person name="Terahara T."/>
            <person name="Mori K."/>
            <person name="Hamada M."/>
            <person name="Matsumoto R."/>
            <person name="Kobayashi T."/>
        </authorList>
    </citation>
    <scope>NUCLEOTIDE SEQUENCE</scope>
    <source>
        <strain evidence="3">SH18-1</strain>
    </source>
</reference>
<feature type="transmembrane region" description="Helical" evidence="1">
    <location>
        <begin position="28"/>
        <end position="50"/>
    </location>
</feature>
<comment type="caution">
    <text evidence="3">The sequence shown here is derived from an EMBL/GenBank/DDBJ whole genome shotgun (WGS) entry which is preliminary data.</text>
</comment>
<dbReference type="PANTHER" id="PTHR21666:SF270">
    <property type="entry name" value="MUREIN HYDROLASE ACTIVATOR ENVC"/>
    <property type="match status" value="1"/>
</dbReference>
<keyword evidence="4" id="KW-1185">Reference proteome</keyword>
<sequence length="252" mass="28164">MSINPKTVYTIIKATGSIVTDEEKRKKIIIIVMLPIISILLILSIFVYILTSPLSFITGFFSSGKENSSVQNFKAVNENIIEFNNGELIFNGKYPMPAEGEITSPYGNRINPVTGKHGVHTGIDIGTKWHTDIISIADGQIVKIGINKAYGQYIIIKHELDEETFYSVYAHLSVICALLDAEVKQGQVIAQEGGDPDRDPLPGISTGHHLHFEIREKLSARSHINPIDYLFNNDEENQNQLRNDKKINNTNM</sequence>
<keyword evidence="1" id="KW-1133">Transmembrane helix</keyword>
<organism evidence="3 4">
    <name type="scientific">Vallitalea longa</name>
    <dbReference type="NCBI Taxonomy" id="2936439"/>
    <lineage>
        <taxon>Bacteria</taxon>
        <taxon>Bacillati</taxon>
        <taxon>Bacillota</taxon>
        <taxon>Clostridia</taxon>
        <taxon>Lachnospirales</taxon>
        <taxon>Vallitaleaceae</taxon>
        <taxon>Vallitalea</taxon>
    </lineage>
</organism>
<dbReference type="PANTHER" id="PTHR21666">
    <property type="entry name" value="PEPTIDASE-RELATED"/>
    <property type="match status" value="1"/>
</dbReference>
<keyword evidence="1" id="KW-0472">Membrane</keyword>
<dbReference type="EMBL" id="BRLB01000016">
    <property type="protein sequence ID" value="GKX31366.1"/>
    <property type="molecule type" value="Genomic_DNA"/>
</dbReference>
<accession>A0A9W6DFL4</accession>
<feature type="domain" description="M23ase beta-sheet core" evidence="2">
    <location>
        <begin position="119"/>
        <end position="217"/>
    </location>
</feature>
<dbReference type="GO" id="GO:0004222">
    <property type="term" value="F:metalloendopeptidase activity"/>
    <property type="evidence" value="ECO:0007669"/>
    <property type="project" value="TreeGrafter"/>
</dbReference>
<dbReference type="SUPFAM" id="SSF51261">
    <property type="entry name" value="Duplicated hybrid motif"/>
    <property type="match status" value="1"/>
</dbReference>
<dbReference type="Pfam" id="PF01551">
    <property type="entry name" value="Peptidase_M23"/>
    <property type="match status" value="1"/>
</dbReference>
<evidence type="ECO:0000259" key="2">
    <source>
        <dbReference type="Pfam" id="PF01551"/>
    </source>
</evidence>
<gene>
    <name evidence="3" type="ORF">SH1V18_38460</name>
</gene>
<dbReference type="RefSeq" id="WP_281818348.1">
    <property type="nucleotide sequence ID" value="NZ_BRLB01000016.1"/>
</dbReference>
<evidence type="ECO:0000313" key="3">
    <source>
        <dbReference type="EMBL" id="GKX31366.1"/>
    </source>
</evidence>
<evidence type="ECO:0000313" key="4">
    <source>
        <dbReference type="Proteomes" id="UP001144256"/>
    </source>
</evidence>
<dbReference type="CDD" id="cd12797">
    <property type="entry name" value="M23_peptidase"/>
    <property type="match status" value="1"/>
</dbReference>
<dbReference type="Gene3D" id="2.70.70.10">
    <property type="entry name" value="Glucose Permease (Domain IIA)"/>
    <property type="match status" value="1"/>
</dbReference>
<protein>
    <recommendedName>
        <fullName evidence="2">M23ase beta-sheet core domain-containing protein</fullName>
    </recommendedName>
</protein>
<dbReference type="Proteomes" id="UP001144256">
    <property type="component" value="Unassembled WGS sequence"/>
</dbReference>
<evidence type="ECO:0000256" key="1">
    <source>
        <dbReference type="SAM" id="Phobius"/>
    </source>
</evidence>
<dbReference type="InterPro" id="IPR011055">
    <property type="entry name" value="Dup_hybrid_motif"/>
</dbReference>
<dbReference type="InterPro" id="IPR016047">
    <property type="entry name" value="M23ase_b-sheet_dom"/>
</dbReference>
<name>A0A9W6DFL4_9FIRM</name>
<proteinExistence type="predicted"/>
<keyword evidence="1" id="KW-0812">Transmembrane</keyword>
<dbReference type="InterPro" id="IPR050570">
    <property type="entry name" value="Cell_wall_metabolism_enzyme"/>
</dbReference>
<dbReference type="AlphaFoldDB" id="A0A9W6DFL4"/>